<organism evidence="2 3">
    <name type="scientific">Brachionus calyciflorus</name>
    <dbReference type="NCBI Taxonomy" id="104777"/>
    <lineage>
        <taxon>Eukaryota</taxon>
        <taxon>Metazoa</taxon>
        <taxon>Spiralia</taxon>
        <taxon>Gnathifera</taxon>
        <taxon>Rotifera</taxon>
        <taxon>Eurotatoria</taxon>
        <taxon>Monogononta</taxon>
        <taxon>Pseudotrocha</taxon>
        <taxon>Ploima</taxon>
        <taxon>Brachionidae</taxon>
        <taxon>Brachionus</taxon>
    </lineage>
</organism>
<reference evidence="2" key="1">
    <citation type="submission" date="2021-02" db="EMBL/GenBank/DDBJ databases">
        <authorList>
            <person name="Nowell W R."/>
        </authorList>
    </citation>
    <scope>NUCLEOTIDE SEQUENCE</scope>
    <source>
        <strain evidence="2">Ploen Becks lab</strain>
    </source>
</reference>
<dbReference type="OrthoDB" id="2148946at2759"/>
<gene>
    <name evidence="2" type="ORF">OXX778_LOCUS17864</name>
</gene>
<comment type="caution">
    <text evidence="2">The sequence shown here is derived from an EMBL/GenBank/DDBJ whole genome shotgun (WGS) entry which is preliminary data.</text>
</comment>
<dbReference type="InterPro" id="IPR035897">
    <property type="entry name" value="Toll_tir_struct_dom_sf"/>
</dbReference>
<dbReference type="EMBL" id="CAJNOC010004709">
    <property type="protein sequence ID" value="CAF1031023.1"/>
    <property type="molecule type" value="Genomic_DNA"/>
</dbReference>
<dbReference type="SUPFAM" id="SSF52200">
    <property type="entry name" value="Toll/Interleukin receptor TIR domain"/>
    <property type="match status" value="1"/>
</dbReference>
<keyword evidence="3" id="KW-1185">Reference proteome</keyword>
<dbReference type="PANTHER" id="PTHR46270:SF2">
    <property type="entry name" value="TIR DOMAIN-CONTAINING PROTEIN"/>
    <property type="match status" value="1"/>
</dbReference>
<dbReference type="Pfam" id="PF13676">
    <property type="entry name" value="TIR_2"/>
    <property type="match status" value="1"/>
</dbReference>
<protein>
    <recommendedName>
        <fullName evidence="1">TIR domain-containing protein</fullName>
    </recommendedName>
</protein>
<evidence type="ECO:0000313" key="3">
    <source>
        <dbReference type="Proteomes" id="UP000663879"/>
    </source>
</evidence>
<evidence type="ECO:0000259" key="1">
    <source>
        <dbReference type="Pfam" id="PF13676"/>
    </source>
</evidence>
<feature type="domain" description="TIR" evidence="1">
    <location>
        <begin position="378"/>
        <end position="493"/>
    </location>
</feature>
<name>A0A814IYX5_9BILA</name>
<sequence length="603" mass="71119">MKQAMESDLKLKIELITGLSNFDKFFNNKEYYECVLSIYNIGCRIDKIRFVKLGCQYRFAFALSKMLESCYNYLIDEKNKNYLSNDIENLYKIISVLFALVRIFTNHSIKFNKEFHEAKEYKNKNYSKNVSENLVGFLVRSAIGSLVNLSTNSSQLIESNRNFLNVVVKLSKDLKQIDDCELACYIILANILEEDEFLKFLSLENLLRELIKVISKMANIISAKTKDLIRMPIEIEDKIENVCVIPMGQTLWHFVEIIESLYKIALNDSLKKDIYFNFGLKQSLTSIVNDGNNIEKKYAIKFLNQLCFDSEIAKDIYNDKKLWNLIKNPQRPSNSEFIAKNLCFTDFIIDIDQLIWTVENKCQVKDLNNEDNFEQRHIMISYNEENRDLCLRIKCELENDKHVIWIDAEKIYASNTELMKKAVEESKFVLICMNKKYQENPSCRIEADYALQLNKPIIFLNMERDFKPKGWLSRILGSNEFIDFGKNEFNECIQSLKLQISNKMIEITDSFSDITIAPIKERSENIENWSYEETDNWFREKNISYLIFQKISPCNGELLKQYYEMFLYTREFYYSSLTSNSNKIQMRDIGVFTNELKKVFEKK</sequence>
<accession>A0A814IYX5</accession>
<dbReference type="Proteomes" id="UP000663879">
    <property type="component" value="Unassembled WGS sequence"/>
</dbReference>
<dbReference type="Gene3D" id="3.40.50.10140">
    <property type="entry name" value="Toll/interleukin-1 receptor homology (TIR) domain"/>
    <property type="match status" value="1"/>
</dbReference>
<proteinExistence type="predicted"/>
<evidence type="ECO:0000313" key="2">
    <source>
        <dbReference type="EMBL" id="CAF1031023.1"/>
    </source>
</evidence>
<dbReference type="InterPro" id="IPR000157">
    <property type="entry name" value="TIR_dom"/>
</dbReference>
<dbReference type="GO" id="GO:0007165">
    <property type="term" value="P:signal transduction"/>
    <property type="evidence" value="ECO:0007669"/>
    <property type="project" value="InterPro"/>
</dbReference>
<dbReference type="PANTHER" id="PTHR46270">
    <property type="entry name" value="ARMADILLO-TYPE FOLD-RELATED"/>
    <property type="match status" value="1"/>
</dbReference>
<dbReference type="AlphaFoldDB" id="A0A814IYX5"/>